<evidence type="ECO:0000313" key="2">
    <source>
        <dbReference type="EnsemblPlants" id="OMERI02G20470.1"/>
    </source>
</evidence>
<dbReference type="Proteomes" id="UP000008021">
    <property type="component" value="Chromosome 2"/>
</dbReference>
<evidence type="ECO:0000256" key="1">
    <source>
        <dbReference type="SAM" id="MobiDB-lite"/>
    </source>
</evidence>
<reference evidence="2" key="1">
    <citation type="submission" date="2015-04" db="UniProtKB">
        <authorList>
            <consortium name="EnsemblPlants"/>
        </authorList>
    </citation>
    <scope>IDENTIFICATION</scope>
</reference>
<protein>
    <submittedName>
        <fullName evidence="2">Uncharacterized protein</fullName>
    </submittedName>
</protein>
<dbReference type="HOGENOM" id="CLU_2999764_0_0_1"/>
<reference evidence="2" key="2">
    <citation type="submission" date="2018-05" db="EMBL/GenBank/DDBJ databases">
        <title>OmerRS3 (Oryza meridionalis Reference Sequence Version 3).</title>
        <authorList>
            <person name="Zhang J."/>
            <person name="Kudrna D."/>
            <person name="Lee S."/>
            <person name="Talag J."/>
            <person name="Welchert J."/>
            <person name="Wing R.A."/>
        </authorList>
    </citation>
    <scope>NUCLEOTIDE SEQUENCE [LARGE SCALE GENOMIC DNA]</scope>
    <source>
        <strain evidence="2">cv. OR44</strain>
    </source>
</reference>
<evidence type="ECO:0000313" key="3">
    <source>
        <dbReference type="Proteomes" id="UP000008021"/>
    </source>
</evidence>
<name>A0A0E0CM27_9ORYZ</name>
<dbReference type="EnsemblPlants" id="OMERI02G20470.1">
    <property type="protein sequence ID" value="OMERI02G20470.1"/>
    <property type="gene ID" value="OMERI02G20470"/>
</dbReference>
<accession>A0A0E0CM27</accession>
<organism evidence="2">
    <name type="scientific">Oryza meridionalis</name>
    <dbReference type="NCBI Taxonomy" id="40149"/>
    <lineage>
        <taxon>Eukaryota</taxon>
        <taxon>Viridiplantae</taxon>
        <taxon>Streptophyta</taxon>
        <taxon>Embryophyta</taxon>
        <taxon>Tracheophyta</taxon>
        <taxon>Spermatophyta</taxon>
        <taxon>Magnoliopsida</taxon>
        <taxon>Liliopsida</taxon>
        <taxon>Poales</taxon>
        <taxon>Poaceae</taxon>
        <taxon>BOP clade</taxon>
        <taxon>Oryzoideae</taxon>
        <taxon>Oryzeae</taxon>
        <taxon>Oryzinae</taxon>
        <taxon>Oryza</taxon>
    </lineage>
</organism>
<dbReference type="AlphaFoldDB" id="A0A0E0CM27"/>
<dbReference type="STRING" id="40149.A0A0E0CM27"/>
<keyword evidence="3" id="KW-1185">Reference proteome</keyword>
<sequence length="57" mass="6539">MTPCGENEEKQGSSSSKEVVPSKEVKYLASVEKILKFRSINVNHEQHRAYMDNDKEI</sequence>
<feature type="region of interest" description="Disordered" evidence="1">
    <location>
        <begin position="1"/>
        <end position="22"/>
    </location>
</feature>
<proteinExistence type="predicted"/>
<dbReference type="Gramene" id="OMERI02G20470.1">
    <property type="protein sequence ID" value="OMERI02G20470.1"/>
    <property type="gene ID" value="OMERI02G20470"/>
</dbReference>